<dbReference type="OrthoDB" id="5394106at2759"/>
<name>A0A9P5C0H1_9PLEO</name>
<feature type="domain" description="Shugoshin C-terminal" evidence="10">
    <location>
        <begin position="436"/>
        <end position="459"/>
    </location>
</feature>
<organism evidence="12 13">
    <name type="scientific">Didymella heteroderae</name>
    <dbReference type="NCBI Taxonomy" id="1769908"/>
    <lineage>
        <taxon>Eukaryota</taxon>
        <taxon>Fungi</taxon>
        <taxon>Dikarya</taxon>
        <taxon>Ascomycota</taxon>
        <taxon>Pezizomycotina</taxon>
        <taxon>Dothideomycetes</taxon>
        <taxon>Pleosporomycetidae</taxon>
        <taxon>Pleosporales</taxon>
        <taxon>Pleosporineae</taxon>
        <taxon>Didymellaceae</taxon>
        <taxon>Didymella</taxon>
    </lineage>
</organism>
<feature type="compositionally biased region" description="Polar residues" evidence="9">
    <location>
        <begin position="537"/>
        <end position="549"/>
    </location>
</feature>
<comment type="similarity">
    <text evidence="2">Belongs to the shugoshin family.</text>
</comment>
<evidence type="ECO:0000256" key="8">
    <source>
        <dbReference type="ARBA" id="ARBA00023328"/>
    </source>
</evidence>
<dbReference type="AlphaFoldDB" id="A0A9P5C0H1"/>
<proteinExistence type="inferred from homology"/>
<dbReference type="InterPro" id="IPR011516">
    <property type="entry name" value="Shugoshin_N"/>
</dbReference>
<keyword evidence="3" id="KW-0158">Chromosome</keyword>
<feature type="domain" description="Shugoshin N-terminal coiled-coil" evidence="11">
    <location>
        <begin position="22"/>
        <end position="65"/>
    </location>
</feature>
<dbReference type="InterPro" id="IPR011515">
    <property type="entry name" value="Shugoshin_C"/>
</dbReference>
<feature type="compositionally biased region" description="Polar residues" evidence="9">
    <location>
        <begin position="404"/>
        <end position="414"/>
    </location>
</feature>
<sequence length="701" mass="77104">MARLNEPPVAAPQPSADNIEVVKRRFLRQNRELAKTNSQQSMRIRVLESDCSRLLAENLALRERAMHLQHTVDKQTSSLSFESIDAVRAQLEAKMQELGSLVASLGQPKQPERRRKSQLARHRPQERNFRSGLCIQEVEDRMMPTIDEGRDYPRRTMNANEIRNMLEDAESQSPDLGPPPTSSFEVEEPIAFNPNPEAEEQMKDAPAEAAPAEHQPVEDEPVLPMNLETRKKRRESGPKLNIRRISVFESPEEVKEKPGKLPRTGAKRKFSVQQDEDLPEAQGDDFNFNRKTTQEVETDENEESRAVSPARPVLSSRSVNTDPVLSPKKQKSSTTEKENPEKSGKPERKKLPSANARARQRLPITRTITPPEVPMLPAPEPVVVAEIDLDSLPPKTPAADSIFSPPSTEPSTSRADNKDTPPPGDVTSGNQTGQAGRPSRRARPQVSYKEPSLAVKMRREGKMADAIVPQTDRRTSVEIQLAPLTTGRLPIKREGEEEAEAGSPLRQKLDRRENTTPPEQADFSKSTSSRAIAALIEQTSTTNRRTSSHFVVKTADEPAPEPAESAEPVVKGEAAEKDNLAIFDFNESSPANAAPPRTDLAKVARNSRRHSSVPALATNESEKADMSASTLHKRTGSGTIKSASTTSLAKSTSAARLNAKKASAAMPGATKDGAAADAEKMNAMSSLRAERIASRRKSMML</sequence>
<evidence type="ECO:0000256" key="3">
    <source>
        <dbReference type="ARBA" id="ARBA00022454"/>
    </source>
</evidence>
<comment type="subcellular location">
    <subcellularLocation>
        <location evidence="1">Chromosome</location>
        <location evidence="1">Centromere</location>
    </subcellularLocation>
</comment>
<gene>
    <name evidence="12" type="ORF">E8E12_008576</name>
</gene>
<evidence type="ECO:0000256" key="1">
    <source>
        <dbReference type="ARBA" id="ARBA00004584"/>
    </source>
</evidence>
<evidence type="ECO:0000256" key="6">
    <source>
        <dbReference type="ARBA" id="ARBA00023054"/>
    </source>
</evidence>
<dbReference type="GO" id="GO:0045132">
    <property type="term" value="P:meiotic chromosome segregation"/>
    <property type="evidence" value="ECO:0007669"/>
    <property type="project" value="InterPro"/>
</dbReference>
<keyword evidence="6" id="KW-0175">Coiled coil</keyword>
<dbReference type="GO" id="GO:0005634">
    <property type="term" value="C:nucleus"/>
    <property type="evidence" value="ECO:0007669"/>
    <property type="project" value="InterPro"/>
</dbReference>
<feature type="compositionally biased region" description="Pro residues" evidence="9">
    <location>
        <begin position="371"/>
        <end position="380"/>
    </location>
</feature>
<keyword evidence="4" id="KW-0132">Cell division</keyword>
<evidence type="ECO:0008006" key="14">
    <source>
        <dbReference type="Google" id="ProtNLM"/>
    </source>
</evidence>
<keyword evidence="5" id="KW-0159">Chromosome partition</keyword>
<feature type="region of interest" description="Disordered" evidence="9">
    <location>
        <begin position="102"/>
        <end position="130"/>
    </location>
</feature>
<dbReference type="Pfam" id="PF07557">
    <property type="entry name" value="Shugoshin_C"/>
    <property type="match status" value="1"/>
</dbReference>
<feature type="region of interest" description="Disordered" evidence="9">
    <location>
        <begin position="488"/>
        <end position="679"/>
    </location>
</feature>
<feature type="compositionally biased region" description="Polar residues" evidence="9">
    <location>
        <begin position="515"/>
        <end position="530"/>
    </location>
</feature>
<reference evidence="12" key="1">
    <citation type="submission" date="2019-04" db="EMBL/GenBank/DDBJ databases">
        <title>Sequencing of skin fungus with MAO and IRED activity.</title>
        <authorList>
            <person name="Marsaioli A.J."/>
            <person name="Bonatto J.M.C."/>
            <person name="Reis Junior O."/>
        </authorList>
    </citation>
    <scope>NUCLEOTIDE SEQUENCE</scope>
    <source>
        <strain evidence="12">28M1</strain>
    </source>
</reference>
<evidence type="ECO:0000259" key="10">
    <source>
        <dbReference type="Pfam" id="PF07557"/>
    </source>
</evidence>
<evidence type="ECO:0000256" key="5">
    <source>
        <dbReference type="ARBA" id="ARBA00022829"/>
    </source>
</evidence>
<feature type="region of interest" description="Disordered" evidence="9">
    <location>
        <begin position="194"/>
        <end position="474"/>
    </location>
</feature>
<dbReference type="EMBL" id="SWKV01000032">
    <property type="protein sequence ID" value="KAF3039217.1"/>
    <property type="molecule type" value="Genomic_DNA"/>
</dbReference>
<protein>
    <recommendedName>
        <fullName evidence="14">Shugoshin</fullName>
    </recommendedName>
</protein>
<feature type="compositionally biased region" description="Low complexity" evidence="9">
    <location>
        <begin position="639"/>
        <end position="665"/>
    </location>
</feature>
<evidence type="ECO:0000313" key="13">
    <source>
        <dbReference type="Proteomes" id="UP000758155"/>
    </source>
</evidence>
<evidence type="ECO:0000256" key="9">
    <source>
        <dbReference type="SAM" id="MobiDB-lite"/>
    </source>
</evidence>
<comment type="caution">
    <text evidence="12">The sequence shown here is derived from an EMBL/GenBank/DDBJ whole genome shotgun (WGS) entry which is preliminary data.</text>
</comment>
<feature type="compositionally biased region" description="Basic residues" evidence="9">
    <location>
        <begin position="112"/>
        <end position="122"/>
    </location>
</feature>
<feature type="compositionally biased region" description="Basic and acidic residues" evidence="9">
    <location>
        <begin position="334"/>
        <end position="350"/>
    </location>
</feature>
<evidence type="ECO:0000256" key="7">
    <source>
        <dbReference type="ARBA" id="ARBA00023306"/>
    </source>
</evidence>
<feature type="compositionally biased region" description="Acidic residues" evidence="9">
    <location>
        <begin position="274"/>
        <end position="283"/>
    </location>
</feature>
<accession>A0A9P5C0H1</accession>
<dbReference type="GO" id="GO:0051301">
    <property type="term" value="P:cell division"/>
    <property type="evidence" value="ECO:0007669"/>
    <property type="project" value="UniProtKB-KW"/>
</dbReference>
<dbReference type="GO" id="GO:0000779">
    <property type="term" value="C:condensed chromosome, centromeric region"/>
    <property type="evidence" value="ECO:0007669"/>
    <property type="project" value="UniProtKB-ARBA"/>
</dbReference>
<evidence type="ECO:0000259" key="11">
    <source>
        <dbReference type="Pfam" id="PF07558"/>
    </source>
</evidence>
<dbReference type="Proteomes" id="UP000758155">
    <property type="component" value="Unassembled WGS sequence"/>
</dbReference>
<evidence type="ECO:0000256" key="4">
    <source>
        <dbReference type="ARBA" id="ARBA00022618"/>
    </source>
</evidence>
<evidence type="ECO:0000313" key="12">
    <source>
        <dbReference type="EMBL" id="KAF3039217.1"/>
    </source>
</evidence>
<evidence type="ECO:0000256" key="2">
    <source>
        <dbReference type="ARBA" id="ARBA00010845"/>
    </source>
</evidence>
<keyword evidence="8" id="KW-0137">Centromere</keyword>
<dbReference type="Pfam" id="PF07558">
    <property type="entry name" value="Shugoshin_N"/>
    <property type="match status" value="1"/>
</dbReference>
<keyword evidence="7" id="KW-0131">Cell cycle</keyword>
<keyword evidence="13" id="KW-1185">Reference proteome</keyword>